<dbReference type="CDD" id="cd01896">
    <property type="entry name" value="DRG"/>
    <property type="match status" value="1"/>
</dbReference>
<sequence>MTRDIEEKIRVLEEELKRTEYNKATEHHIGKLKAKIAKLREELEKRRSQGKGGLGYDIKRSGDASVAIIGPPSVGKSSLMNALIGKEVSPVGHYAFTTIKVVPGMLEYHGINIQLLDLPGILEGASQGRGEGRKVLSVARAVDMILVVLDVYTYSMVDAILQELFNAGIRLNKKRPDIKIKKTGSGGINILAPQDLCLDKSTIKDILIELGYHSAEVIINDKDVSLEDIIDAAFANRAYIPGIFVINKIDLIDNHYIQEIIKYFKERQLLNDTVFVSATRKVNVDILRNEILNRLSLVRIYLKPPNGDPDYENPLVLKSPAKVLDVCERLGSQFIKYFNYACVWGKSVKYPGQRVSIEHQLYDGDIITIYLKRRL</sequence>
<keyword evidence="2" id="KW-0460">Magnesium</keyword>
<dbReference type="NCBIfam" id="TIGR00231">
    <property type="entry name" value="small_GTP"/>
    <property type="match status" value="1"/>
</dbReference>
<keyword evidence="1" id="KW-0547">Nucleotide-binding</keyword>
<proteinExistence type="predicted"/>
<gene>
    <name evidence="6" type="ORF">ENL19_03580</name>
</gene>
<dbReference type="InterPro" id="IPR031167">
    <property type="entry name" value="G_OBG"/>
</dbReference>
<keyword evidence="3" id="KW-0342">GTP-binding</keyword>
<dbReference type="EMBL" id="DRTB01000271">
    <property type="protein sequence ID" value="HHE05125.1"/>
    <property type="molecule type" value="Genomic_DNA"/>
</dbReference>
<dbReference type="GO" id="GO:0003924">
    <property type="term" value="F:GTPase activity"/>
    <property type="evidence" value="ECO:0007669"/>
    <property type="project" value="InterPro"/>
</dbReference>
<dbReference type="PROSITE" id="PS51710">
    <property type="entry name" value="G_OBG"/>
    <property type="match status" value="1"/>
</dbReference>
<evidence type="ECO:0000256" key="4">
    <source>
        <dbReference type="SAM" id="Coils"/>
    </source>
</evidence>
<dbReference type="InterPro" id="IPR012676">
    <property type="entry name" value="TGS-like"/>
</dbReference>
<dbReference type="Gene3D" id="3.40.50.300">
    <property type="entry name" value="P-loop containing nucleotide triphosphate hydrolases"/>
    <property type="match status" value="2"/>
</dbReference>
<dbReference type="Proteomes" id="UP000886110">
    <property type="component" value="Unassembled WGS sequence"/>
</dbReference>
<evidence type="ECO:0000256" key="3">
    <source>
        <dbReference type="ARBA" id="ARBA00023134"/>
    </source>
</evidence>
<keyword evidence="4" id="KW-0175">Coiled coil</keyword>
<dbReference type="SUPFAM" id="SSF81271">
    <property type="entry name" value="TGS-like"/>
    <property type="match status" value="1"/>
</dbReference>
<reference evidence="6" key="1">
    <citation type="journal article" date="2020" name="mSystems">
        <title>Genome- and Community-Level Interaction Insights into Carbon Utilization and Element Cycling Functions of Hydrothermarchaeota in Hydrothermal Sediment.</title>
        <authorList>
            <person name="Zhou Z."/>
            <person name="Liu Y."/>
            <person name="Xu W."/>
            <person name="Pan J."/>
            <person name="Luo Z.H."/>
            <person name="Li M."/>
        </authorList>
    </citation>
    <scope>NUCLEOTIDE SEQUENCE [LARGE SCALE GENOMIC DNA]</scope>
    <source>
        <strain evidence="6">HyVt-74</strain>
    </source>
</reference>
<feature type="domain" description="OBG-type G" evidence="5">
    <location>
        <begin position="64"/>
        <end position="296"/>
    </location>
</feature>
<evidence type="ECO:0000256" key="2">
    <source>
        <dbReference type="ARBA" id="ARBA00022842"/>
    </source>
</evidence>
<evidence type="ECO:0000313" key="6">
    <source>
        <dbReference type="EMBL" id="HHE05125.1"/>
    </source>
</evidence>
<dbReference type="PROSITE" id="PS00905">
    <property type="entry name" value="GTP1_OBG"/>
    <property type="match status" value="1"/>
</dbReference>
<dbReference type="InterPro" id="IPR005225">
    <property type="entry name" value="Small_GTP-bd"/>
</dbReference>
<dbReference type="AlphaFoldDB" id="A0A7C5DBB4"/>
<dbReference type="Gene3D" id="3.10.20.30">
    <property type="match status" value="1"/>
</dbReference>
<dbReference type="InterPro" id="IPR006073">
    <property type="entry name" value="GTP-bd"/>
</dbReference>
<name>A0A7C5DBB4_UNCW3</name>
<protein>
    <submittedName>
        <fullName evidence="6">GTP-binding protein</fullName>
    </submittedName>
</protein>
<dbReference type="InterPro" id="IPR045001">
    <property type="entry name" value="DRG"/>
</dbReference>
<dbReference type="PANTHER" id="PTHR43127">
    <property type="entry name" value="DEVELOPMENTALLY-REGULATED GTP-BINDING PROTEIN 2"/>
    <property type="match status" value="1"/>
</dbReference>
<evidence type="ECO:0000259" key="5">
    <source>
        <dbReference type="PROSITE" id="PS51710"/>
    </source>
</evidence>
<accession>A0A7C5DBB4</accession>
<dbReference type="Pfam" id="PF02824">
    <property type="entry name" value="TGS"/>
    <property type="match status" value="1"/>
</dbReference>
<dbReference type="SUPFAM" id="SSF52540">
    <property type="entry name" value="P-loop containing nucleoside triphosphate hydrolases"/>
    <property type="match status" value="1"/>
</dbReference>
<dbReference type="InterPro" id="IPR012675">
    <property type="entry name" value="Beta-grasp_dom_sf"/>
</dbReference>
<dbReference type="InterPro" id="IPR031662">
    <property type="entry name" value="GTP-binding_2"/>
</dbReference>
<evidence type="ECO:0000256" key="1">
    <source>
        <dbReference type="ARBA" id="ARBA00022741"/>
    </source>
</evidence>
<comment type="caution">
    <text evidence="6">The sequence shown here is derived from an EMBL/GenBank/DDBJ whole genome shotgun (WGS) entry which is preliminary data.</text>
</comment>
<dbReference type="Pfam" id="PF16897">
    <property type="entry name" value="MMR_HSR1_Xtn"/>
    <property type="match status" value="1"/>
</dbReference>
<dbReference type="PRINTS" id="PR00326">
    <property type="entry name" value="GTP1OBG"/>
</dbReference>
<organism evidence="6">
    <name type="scientific">candidate division WOR-3 bacterium</name>
    <dbReference type="NCBI Taxonomy" id="2052148"/>
    <lineage>
        <taxon>Bacteria</taxon>
        <taxon>Bacteria division WOR-3</taxon>
    </lineage>
</organism>
<dbReference type="InterPro" id="IPR027417">
    <property type="entry name" value="P-loop_NTPase"/>
</dbReference>
<dbReference type="InterPro" id="IPR006074">
    <property type="entry name" value="GTP1-OBG_CS"/>
</dbReference>
<dbReference type="InterPro" id="IPR004095">
    <property type="entry name" value="TGS"/>
</dbReference>
<feature type="coiled-coil region" evidence="4">
    <location>
        <begin position="2"/>
        <end position="49"/>
    </location>
</feature>
<dbReference type="Pfam" id="PF01926">
    <property type="entry name" value="MMR_HSR1"/>
    <property type="match status" value="1"/>
</dbReference>
<dbReference type="GO" id="GO:0005525">
    <property type="term" value="F:GTP binding"/>
    <property type="evidence" value="ECO:0007669"/>
    <property type="project" value="UniProtKB-KW"/>
</dbReference>